<keyword evidence="2" id="KW-1185">Reference proteome</keyword>
<name>X6LHU5_RETFI</name>
<gene>
    <name evidence="1" type="ORF">RFI_36728</name>
</gene>
<sequence length="101" mass="12123">METINNETYYVRRHANPGECEGRNDLDKVTHKYYWEKYLKFENSCNSSSQKQFGRCSHFCPHPDHEKIKDECGEVKRSYCKEKLLHTSVTGQKRRRIDKLH</sequence>
<comment type="caution">
    <text evidence="1">The sequence shown here is derived from an EMBL/GenBank/DDBJ whole genome shotgun (WGS) entry which is preliminary data.</text>
</comment>
<reference evidence="1 2" key="1">
    <citation type="journal article" date="2013" name="Curr. Biol.">
        <title>The Genome of the Foraminiferan Reticulomyxa filosa.</title>
        <authorList>
            <person name="Glockner G."/>
            <person name="Hulsmann N."/>
            <person name="Schleicher M."/>
            <person name="Noegel A.A."/>
            <person name="Eichinger L."/>
            <person name="Gallinger C."/>
            <person name="Pawlowski J."/>
            <person name="Sierra R."/>
            <person name="Euteneuer U."/>
            <person name="Pillet L."/>
            <person name="Moustafa A."/>
            <person name="Platzer M."/>
            <person name="Groth M."/>
            <person name="Szafranski K."/>
            <person name="Schliwa M."/>
        </authorList>
    </citation>
    <scope>NUCLEOTIDE SEQUENCE [LARGE SCALE GENOMIC DNA]</scope>
</reference>
<dbReference type="AlphaFoldDB" id="X6LHU5"/>
<evidence type="ECO:0000313" key="1">
    <source>
        <dbReference type="EMBL" id="ETO00712.1"/>
    </source>
</evidence>
<evidence type="ECO:0000313" key="2">
    <source>
        <dbReference type="Proteomes" id="UP000023152"/>
    </source>
</evidence>
<dbReference type="EMBL" id="ASPP01040202">
    <property type="protein sequence ID" value="ETO00712.1"/>
    <property type="molecule type" value="Genomic_DNA"/>
</dbReference>
<accession>X6LHU5</accession>
<proteinExistence type="predicted"/>
<protein>
    <submittedName>
        <fullName evidence="1">Uncharacterized protein</fullName>
    </submittedName>
</protein>
<organism evidence="1 2">
    <name type="scientific">Reticulomyxa filosa</name>
    <dbReference type="NCBI Taxonomy" id="46433"/>
    <lineage>
        <taxon>Eukaryota</taxon>
        <taxon>Sar</taxon>
        <taxon>Rhizaria</taxon>
        <taxon>Retaria</taxon>
        <taxon>Foraminifera</taxon>
        <taxon>Monothalamids</taxon>
        <taxon>Reticulomyxidae</taxon>
        <taxon>Reticulomyxa</taxon>
    </lineage>
</organism>
<dbReference type="Proteomes" id="UP000023152">
    <property type="component" value="Unassembled WGS sequence"/>
</dbReference>